<name>A0ABX1LRD1_9CYAN</name>
<comment type="caution">
    <text evidence="2">The sequence shown here is derived from an EMBL/GenBank/DDBJ whole genome shotgun (WGS) entry which is preliminary data.</text>
</comment>
<organism evidence="2 3">
    <name type="scientific">Pseudanabaena yagii GIHE-NHR1</name>
    <dbReference type="NCBI Taxonomy" id="2722753"/>
    <lineage>
        <taxon>Bacteria</taxon>
        <taxon>Bacillati</taxon>
        <taxon>Cyanobacteriota</taxon>
        <taxon>Cyanophyceae</taxon>
        <taxon>Pseudanabaenales</taxon>
        <taxon>Pseudanabaenaceae</taxon>
        <taxon>Pseudanabaena</taxon>
        <taxon>Pseudanabaena yagii</taxon>
    </lineage>
</organism>
<proteinExistence type="predicted"/>
<sequence length="196" mass="22146">MAIASEQHQNLEPTRSLSTNHLSIEEFLTLPETKPASEYIDGQIYQKPMPQFQHSTFQIEIATAINLIGKPQKFAFAFPELRCNFGDISIVPDIAVMRWANIPFLENKRVANVAPDWIIEILSPDQSPLRVMNKISSAITNGSEISWLISPAQDFIMVYQGDRFPEKMSGKDILPVLDILNWQVTVDDVFNLLCLG</sequence>
<accession>A0ABX1LRD1</accession>
<evidence type="ECO:0000259" key="1">
    <source>
        <dbReference type="Pfam" id="PF05685"/>
    </source>
</evidence>
<protein>
    <submittedName>
        <fullName evidence="2">Uma2 family endonuclease</fullName>
    </submittedName>
</protein>
<gene>
    <name evidence="2" type="ORF">HC246_08545</name>
</gene>
<dbReference type="Gene3D" id="3.90.1570.10">
    <property type="entry name" value="tt1808, chain A"/>
    <property type="match status" value="1"/>
</dbReference>
<evidence type="ECO:0000313" key="2">
    <source>
        <dbReference type="EMBL" id="NMF58071.1"/>
    </source>
</evidence>
<keyword evidence="3" id="KW-1185">Reference proteome</keyword>
<dbReference type="CDD" id="cd06260">
    <property type="entry name" value="DUF820-like"/>
    <property type="match status" value="1"/>
</dbReference>
<keyword evidence="2" id="KW-0378">Hydrolase</keyword>
<keyword evidence="2" id="KW-0540">Nuclease</keyword>
<keyword evidence="2" id="KW-0255">Endonuclease</keyword>
<dbReference type="InterPro" id="IPR012296">
    <property type="entry name" value="Nuclease_put_TT1808"/>
</dbReference>
<dbReference type="SUPFAM" id="SSF52980">
    <property type="entry name" value="Restriction endonuclease-like"/>
    <property type="match status" value="1"/>
</dbReference>
<dbReference type="RefSeq" id="WP_169363013.1">
    <property type="nucleotide sequence ID" value="NZ_JAAVJL010000001.1"/>
</dbReference>
<dbReference type="InterPro" id="IPR008538">
    <property type="entry name" value="Uma2"/>
</dbReference>
<dbReference type="EMBL" id="JAAVJL010000001">
    <property type="protein sequence ID" value="NMF58071.1"/>
    <property type="molecule type" value="Genomic_DNA"/>
</dbReference>
<evidence type="ECO:0000313" key="3">
    <source>
        <dbReference type="Proteomes" id="UP000738376"/>
    </source>
</evidence>
<feature type="domain" description="Putative restriction endonuclease" evidence="1">
    <location>
        <begin position="25"/>
        <end position="186"/>
    </location>
</feature>
<dbReference type="PANTHER" id="PTHR34107:SF5">
    <property type="entry name" value="SLL1355 PROTEIN"/>
    <property type="match status" value="1"/>
</dbReference>
<dbReference type="Pfam" id="PF05685">
    <property type="entry name" value="Uma2"/>
    <property type="match status" value="1"/>
</dbReference>
<dbReference type="Proteomes" id="UP000738376">
    <property type="component" value="Unassembled WGS sequence"/>
</dbReference>
<dbReference type="InterPro" id="IPR011335">
    <property type="entry name" value="Restrct_endonuc-II-like"/>
</dbReference>
<dbReference type="PANTHER" id="PTHR34107">
    <property type="entry name" value="SLL0198 PROTEIN-RELATED"/>
    <property type="match status" value="1"/>
</dbReference>
<dbReference type="GO" id="GO:0004519">
    <property type="term" value="F:endonuclease activity"/>
    <property type="evidence" value="ECO:0007669"/>
    <property type="project" value="UniProtKB-KW"/>
</dbReference>
<reference evidence="2 3" key="1">
    <citation type="submission" date="2020-03" db="EMBL/GenBank/DDBJ databases">
        <title>Draft Genome Sequence of 2-Methylisoborneol Producing Pseudanabaena yagii Strain GIHE-NHR1 Isolated from North Han River in South Korea.</title>
        <authorList>
            <person name="Jeong J."/>
        </authorList>
    </citation>
    <scope>NUCLEOTIDE SEQUENCE [LARGE SCALE GENOMIC DNA]</scope>
    <source>
        <strain evidence="2 3">GIHE-NHR1</strain>
    </source>
</reference>